<accession>A0A238L2N3</accession>
<evidence type="ECO:0000313" key="2">
    <source>
        <dbReference type="Proteomes" id="UP000220836"/>
    </source>
</evidence>
<dbReference type="EMBL" id="FXYH01000020">
    <property type="protein sequence ID" value="SMX49237.1"/>
    <property type="molecule type" value="Genomic_DNA"/>
</dbReference>
<dbReference type="AlphaFoldDB" id="A0A238L2N3"/>
<organism evidence="1 2">
    <name type="scientific">Pelagimonas varians</name>
    <dbReference type="NCBI Taxonomy" id="696760"/>
    <lineage>
        <taxon>Bacteria</taxon>
        <taxon>Pseudomonadati</taxon>
        <taxon>Pseudomonadota</taxon>
        <taxon>Alphaproteobacteria</taxon>
        <taxon>Rhodobacterales</taxon>
        <taxon>Roseobacteraceae</taxon>
        <taxon>Pelagimonas</taxon>
    </lineage>
</organism>
<keyword evidence="2" id="KW-1185">Reference proteome</keyword>
<evidence type="ECO:0000313" key="1">
    <source>
        <dbReference type="EMBL" id="SMX49237.1"/>
    </source>
</evidence>
<gene>
    <name evidence="1" type="ORF">PEV8663_04140</name>
</gene>
<reference evidence="1 2" key="1">
    <citation type="submission" date="2017-05" db="EMBL/GenBank/DDBJ databases">
        <authorList>
            <person name="Song R."/>
            <person name="Chenine A.L."/>
            <person name="Ruprecht R.M."/>
        </authorList>
    </citation>
    <scope>NUCLEOTIDE SEQUENCE [LARGE SCALE GENOMIC DNA]</scope>
    <source>
        <strain evidence="1 2">CECT 8663</strain>
    </source>
</reference>
<name>A0A238L2N3_9RHOB</name>
<dbReference type="Proteomes" id="UP000220836">
    <property type="component" value="Unassembled WGS sequence"/>
</dbReference>
<sequence>MEDILLWDDVPSFWEELAKDFTRDAASVNQPILSR</sequence>
<protein>
    <submittedName>
        <fullName evidence="1">Uncharacterized protein</fullName>
    </submittedName>
</protein>
<proteinExistence type="predicted"/>